<reference evidence="2 3" key="1">
    <citation type="journal article" date="2017" name="Nature">
        <title>The Apostasia genome and the evolution of orchids.</title>
        <authorList>
            <person name="Zhang G.Q."/>
            <person name="Liu K.W."/>
            <person name="Li Z."/>
            <person name="Lohaus R."/>
            <person name="Hsiao Y.Y."/>
            <person name="Niu S.C."/>
            <person name="Wang J.Y."/>
            <person name="Lin Y.C."/>
            <person name="Xu Q."/>
            <person name="Chen L.J."/>
            <person name="Yoshida K."/>
            <person name="Fujiwara S."/>
            <person name="Wang Z.W."/>
            <person name="Zhang Y.Q."/>
            <person name="Mitsuda N."/>
            <person name="Wang M."/>
            <person name="Liu G.H."/>
            <person name="Pecoraro L."/>
            <person name="Huang H.X."/>
            <person name="Xiao X.J."/>
            <person name="Lin M."/>
            <person name="Wu X.Y."/>
            <person name="Wu W.L."/>
            <person name="Chen Y.Y."/>
            <person name="Chang S.B."/>
            <person name="Sakamoto S."/>
            <person name="Ohme-Takagi M."/>
            <person name="Yagi M."/>
            <person name="Zeng S.J."/>
            <person name="Shen C.Y."/>
            <person name="Yeh C.M."/>
            <person name="Luo Y.B."/>
            <person name="Tsai W.C."/>
            <person name="Van de Peer Y."/>
            <person name="Liu Z.J."/>
        </authorList>
    </citation>
    <scope>NUCLEOTIDE SEQUENCE [LARGE SCALE GENOMIC DNA]</scope>
    <source>
        <strain evidence="3">cv. Shenzhen</strain>
        <tissue evidence="2">Stem</tissue>
    </source>
</reference>
<evidence type="ECO:0000313" key="2">
    <source>
        <dbReference type="EMBL" id="PKA61965.1"/>
    </source>
</evidence>
<dbReference type="SUPFAM" id="SSF52047">
    <property type="entry name" value="RNI-like"/>
    <property type="match status" value="1"/>
</dbReference>
<proteinExistence type="predicted"/>
<sequence>MGKHQRRKWEEMQSDCLVLIFSKLGLDDLTLGIPIVCKSWREASLDPQCWRYLDFRELDFGAGGRLAGRFKREYAVESFSFSGFMKLCLSRSRRSAVELAIPFIPGASLRQDLLSASVEWKLMEILEMTWKPSCFVEILEEIGGNCPSFLGLHLCGAFESSEATALARCLPGLRILVMSASFLPREALMAILEGCRELEVLDVSRCRGFRAEDREVLRKASGIGWFECRGSEVEDDRLNVHYAHDDATRRWLISD</sequence>
<dbReference type="Pfam" id="PF12937">
    <property type="entry name" value="F-box-like"/>
    <property type="match status" value="1"/>
</dbReference>
<dbReference type="STRING" id="1088818.A0A2I0B2E2"/>
<dbReference type="PANTHER" id="PTHR38926:SF5">
    <property type="entry name" value="F-BOX AND LEUCINE-RICH REPEAT PROTEIN 6"/>
    <property type="match status" value="1"/>
</dbReference>
<dbReference type="OrthoDB" id="1929062at2759"/>
<dbReference type="SUPFAM" id="SSF81383">
    <property type="entry name" value="F-box domain"/>
    <property type="match status" value="1"/>
</dbReference>
<dbReference type="Gene3D" id="1.20.1280.50">
    <property type="match status" value="1"/>
</dbReference>
<dbReference type="Proteomes" id="UP000236161">
    <property type="component" value="Unassembled WGS sequence"/>
</dbReference>
<dbReference type="InterPro" id="IPR032675">
    <property type="entry name" value="LRR_dom_sf"/>
</dbReference>
<name>A0A2I0B2E2_9ASPA</name>
<evidence type="ECO:0000313" key="3">
    <source>
        <dbReference type="Proteomes" id="UP000236161"/>
    </source>
</evidence>
<protein>
    <submittedName>
        <fullName evidence="2">F-box/LRR-repeat protein</fullName>
    </submittedName>
</protein>
<gene>
    <name evidence="2" type="ORF">AXF42_Ash019171</name>
</gene>
<dbReference type="InterPro" id="IPR001810">
    <property type="entry name" value="F-box_dom"/>
</dbReference>
<feature type="domain" description="F-box" evidence="1">
    <location>
        <begin position="15"/>
        <end position="56"/>
    </location>
</feature>
<dbReference type="EMBL" id="KZ451922">
    <property type="protein sequence ID" value="PKA61965.1"/>
    <property type="molecule type" value="Genomic_DNA"/>
</dbReference>
<dbReference type="PANTHER" id="PTHR38926">
    <property type="entry name" value="F-BOX DOMAIN CONTAINING PROTEIN, EXPRESSED"/>
    <property type="match status" value="1"/>
</dbReference>
<evidence type="ECO:0000259" key="1">
    <source>
        <dbReference type="Pfam" id="PF12937"/>
    </source>
</evidence>
<organism evidence="2 3">
    <name type="scientific">Apostasia shenzhenica</name>
    <dbReference type="NCBI Taxonomy" id="1088818"/>
    <lineage>
        <taxon>Eukaryota</taxon>
        <taxon>Viridiplantae</taxon>
        <taxon>Streptophyta</taxon>
        <taxon>Embryophyta</taxon>
        <taxon>Tracheophyta</taxon>
        <taxon>Spermatophyta</taxon>
        <taxon>Magnoliopsida</taxon>
        <taxon>Liliopsida</taxon>
        <taxon>Asparagales</taxon>
        <taxon>Orchidaceae</taxon>
        <taxon>Apostasioideae</taxon>
        <taxon>Apostasia</taxon>
    </lineage>
</organism>
<dbReference type="AlphaFoldDB" id="A0A2I0B2E2"/>
<dbReference type="InterPro" id="IPR036047">
    <property type="entry name" value="F-box-like_dom_sf"/>
</dbReference>
<dbReference type="Gene3D" id="3.80.10.10">
    <property type="entry name" value="Ribonuclease Inhibitor"/>
    <property type="match status" value="1"/>
</dbReference>
<keyword evidence="3" id="KW-1185">Reference proteome</keyword>
<accession>A0A2I0B2E2</accession>